<keyword evidence="1" id="KW-0472">Membrane</keyword>
<name>A0A833VVS2_PHYIN</name>
<reference evidence="2" key="1">
    <citation type="submission" date="2020-04" db="EMBL/GenBank/DDBJ databases">
        <title>Hybrid Assembly of Korean Phytophthora infestans isolates.</title>
        <authorList>
            <person name="Prokchorchik M."/>
            <person name="Lee Y."/>
            <person name="Seo J."/>
            <person name="Cho J.-H."/>
            <person name="Park Y.-E."/>
            <person name="Jang D.-C."/>
            <person name="Im J.-S."/>
            <person name="Choi J.-G."/>
            <person name="Park H.-J."/>
            <person name="Lee G.-B."/>
            <person name="Lee Y.-G."/>
            <person name="Hong S.-Y."/>
            <person name="Cho K."/>
            <person name="Sohn K.H."/>
        </authorList>
    </citation>
    <scope>NUCLEOTIDE SEQUENCE</scope>
    <source>
        <strain evidence="2">KR_1_A1</strain>
    </source>
</reference>
<evidence type="ECO:0008006" key="4">
    <source>
        <dbReference type="Google" id="ProtNLM"/>
    </source>
</evidence>
<accession>A0A833VVS2</accession>
<keyword evidence="1" id="KW-1133">Transmembrane helix</keyword>
<keyword evidence="1" id="KW-0812">Transmembrane</keyword>
<gene>
    <name evidence="2" type="ORF">GN244_ATG17392</name>
</gene>
<evidence type="ECO:0000313" key="2">
    <source>
        <dbReference type="EMBL" id="KAF4030799.1"/>
    </source>
</evidence>
<dbReference type="EMBL" id="WSZM01000636">
    <property type="protein sequence ID" value="KAF4030799.1"/>
    <property type="molecule type" value="Genomic_DNA"/>
</dbReference>
<comment type="caution">
    <text evidence="2">The sequence shown here is derived from an EMBL/GenBank/DDBJ whole genome shotgun (WGS) entry which is preliminary data.</text>
</comment>
<sequence length="250" mass="28934">MAFCSKGYCFTLELISRVIATTFKILSWTMISALFYYLSIYEVMALVHVEPHRRTLHSTKKKCASGMIKLENMIGIRLATFSLDPHWRLIESENGLELPLRMELAYGANLAILSDRSLQFFDDYSHHINGLISYRSWAPIFFWLLDATLINAYIYHQNVCPRAGKTPLNHRAFRLELAWQPFHPSDCVEEEKVHLMHLPLFQEQRVQLKHRIKTGARRQTTEICAACKVPLCASSKRNCCAEYHNQVATL</sequence>
<protein>
    <recommendedName>
        <fullName evidence="4">PiggyBac transposable element-derived protein domain-containing protein</fullName>
    </recommendedName>
</protein>
<evidence type="ECO:0000313" key="3">
    <source>
        <dbReference type="Proteomes" id="UP000602510"/>
    </source>
</evidence>
<proteinExistence type="predicted"/>
<keyword evidence="3" id="KW-1185">Reference proteome</keyword>
<dbReference type="Proteomes" id="UP000602510">
    <property type="component" value="Unassembled WGS sequence"/>
</dbReference>
<organism evidence="2 3">
    <name type="scientific">Phytophthora infestans</name>
    <name type="common">Potato late blight agent</name>
    <name type="synonym">Botrytis infestans</name>
    <dbReference type="NCBI Taxonomy" id="4787"/>
    <lineage>
        <taxon>Eukaryota</taxon>
        <taxon>Sar</taxon>
        <taxon>Stramenopiles</taxon>
        <taxon>Oomycota</taxon>
        <taxon>Peronosporomycetes</taxon>
        <taxon>Peronosporales</taxon>
        <taxon>Peronosporaceae</taxon>
        <taxon>Phytophthora</taxon>
    </lineage>
</organism>
<feature type="transmembrane region" description="Helical" evidence="1">
    <location>
        <begin position="25"/>
        <end position="47"/>
    </location>
</feature>
<evidence type="ECO:0000256" key="1">
    <source>
        <dbReference type="SAM" id="Phobius"/>
    </source>
</evidence>
<dbReference type="AlphaFoldDB" id="A0A833VVS2"/>